<dbReference type="EMBL" id="CAJJDP010000119">
    <property type="protein sequence ID" value="CAD8199392.1"/>
    <property type="molecule type" value="Genomic_DNA"/>
</dbReference>
<dbReference type="AlphaFoldDB" id="A0A8S1XFI8"/>
<evidence type="ECO:0000313" key="1">
    <source>
        <dbReference type="EMBL" id="CAD8199392.1"/>
    </source>
</evidence>
<sequence>MWSRVGNQRYLQCVENSLGHIRWQCDSHGQAGGDVF</sequence>
<accession>A0A8S1XFI8</accession>
<evidence type="ECO:0000313" key="2">
    <source>
        <dbReference type="Proteomes" id="UP000683925"/>
    </source>
</evidence>
<dbReference type="Proteomes" id="UP000683925">
    <property type="component" value="Unassembled WGS sequence"/>
</dbReference>
<organism evidence="1 2">
    <name type="scientific">Paramecium octaurelia</name>
    <dbReference type="NCBI Taxonomy" id="43137"/>
    <lineage>
        <taxon>Eukaryota</taxon>
        <taxon>Sar</taxon>
        <taxon>Alveolata</taxon>
        <taxon>Ciliophora</taxon>
        <taxon>Intramacronucleata</taxon>
        <taxon>Oligohymenophorea</taxon>
        <taxon>Peniculida</taxon>
        <taxon>Parameciidae</taxon>
        <taxon>Paramecium</taxon>
    </lineage>
</organism>
<gene>
    <name evidence="1" type="ORF">POCTA_138.1.T1190086</name>
</gene>
<comment type="caution">
    <text evidence="1">The sequence shown here is derived from an EMBL/GenBank/DDBJ whole genome shotgun (WGS) entry which is preliminary data.</text>
</comment>
<keyword evidence="2" id="KW-1185">Reference proteome</keyword>
<proteinExistence type="predicted"/>
<reference evidence="1" key="1">
    <citation type="submission" date="2021-01" db="EMBL/GenBank/DDBJ databases">
        <authorList>
            <consortium name="Genoscope - CEA"/>
            <person name="William W."/>
        </authorList>
    </citation>
    <scope>NUCLEOTIDE SEQUENCE</scope>
</reference>
<protein>
    <submittedName>
        <fullName evidence="1">Uncharacterized protein</fullName>
    </submittedName>
</protein>
<name>A0A8S1XFI8_PAROT</name>